<dbReference type="Proteomes" id="UP000466396">
    <property type="component" value="Chromosome"/>
</dbReference>
<keyword evidence="2" id="KW-1185">Reference proteome</keyword>
<evidence type="ECO:0000313" key="2">
    <source>
        <dbReference type="Proteomes" id="UP000466396"/>
    </source>
</evidence>
<name>A0A7I7NMY4_9MYCO</name>
<dbReference type="InterPro" id="IPR039498">
    <property type="entry name" value="NTP_transf_5"/>
</dbReference>
<accession>A0A7I7NMY4</accession>
<reference evidence="1 2" key="1">
    <citation type="journal article" date="2019" name="Emerg. Microbes Infect.">
        <title>Comprehensive subspecies identification of 175 nontuberculous mycobacteria species based on 7547 genomic profiles.</title>
        <authorList>
            <person name="Matsumoto Y."/>
            <person name="Kinjo T."/>
            <person name="Motooka D."/>
            <person name="Nabeya D."/>
            <person name="Jung N."/>
            <person name="Uechi K."/>
            <person name="Horii T."/>
            <person name="Iida T."/>
            <person name="Fujita J."/>
            <person name="Nakamura S."/>
        </authorList>
    </citation>
    <scope>NUCLEOTIDE SEQUENCE [LARGE SCALE GENOMIC DNA]</scope>
    <source>
        <strain evidence="1 2">JCM 15657</strain>
    </source>
</reference>
<evidence type="ECO:0000313" key="1">
    <source>
        <dbReference type="EMBL" id="BBX97091.1"/>
    </source>
</evidence>
<dbReference type="KEGG" id="mlj:MLAC_23850"/>
<organism evidence="1 2">
    <name type="scientific">Mycobacterium lacus</name>
    <dbReference type="NCBI Taxonomy" id="169765"/>
    <lineage>
        <taxon>Bacteria</taxon>
        <taxon>Bacillati</taxon>
        <taxon>Actinomycetota</taxon>
        <taxon>Actinomycetes</taxon>
        <taxon>Mycobacteriales</taxon>
        <taxon>Mycobacteriaceae</taxon>
        <taxon>Mycobacterium</taxon>
    </lineage>
</organism>
<protein>
    <recommendedName>
        <fullName evidence="3">Nucleotidyltransferase</fullName>
    </recommendedName>
</protein>
<dbReference type="Pfam" id="PF14907">
    <property type="entry name" value="NTP_transf_5"/>
    <property type="match status" value="1"/>
</dbReference>
<evidence type="ECO:0008006" key="3">
    <source>
        <dbReference type="Google" id="ProtNLM"/>
    </source>
</evidence>
<dbReference type="AlphaFoldDB" id="A0A7I7NMY4"/>
<sequence>MRMRCDWNAIFISSLWHKVAFLVYARLREVGALDIAMADGNLPLLLLNHWKQLTKVNEIRSELYASAAVDLCAAAAAHECDLVVAKGGIAMFGTAYTKYERKTYDVDFLARPGQTRLLEKVFAECGFRYGAYNHAEQTLYPQRPGELRRHLLQGRGLPNFIRTEDGVIDYLIAQVRFRIGASSKTEDWIPADPLIDASETRDQIRVVNWCDLGLQMGLHIYREAHEHEHRQLNHHVNLIKFCDFDRVLNARGPDFGDDVFSRACEFGFAEELGFAAASTNMFLPSPMSADLAERCAAKADLGLDFAEMRDEVWSTGLNFEGQRGGWLDFAGPKTT</sequence>
<gene>
    <name evidence="1" type="ORF">MLAC_23850</name>
</gene>
<proteinExistence type="predicted"/>
<dbReference type="EMBL" id="AP022581">
    <property type="protein sequence ID" value="BBX97091.1"/>
    <property type="molecule type" value="Genomic_DNA"/>
</dbReference>